<accession>A0A1H4F2V0</accession>
<keyword evidence="1" id="KW-0472">Membrane</keyword>
<keyword evidence="1" id="KW-0812">Transmembrane</keyword>
<evidence type="ECO:0000313" key="3">
    <source>
        <dbReference type="EMBL" id="SFN28526.1"/>
    </source>
</evidence>
<dbReference type="EMBL" id="FOUM01000028">
    <property type="protein sequence ID" value="SFN28526.1"/>
    <property type="molecule type" value="Genomic_DNA"/>
</dbReference>
<reference evidence="4 5" key="1">
    <citation type="submission" date="2016-10" db="EMBL/GenBank/DDBJ databases">
        <authorList>
            <person name="de Groot N.N."/>
        </authorList>
    </citation>
    <scope>NUCLEOTIDE SEQUENCE [LARGE SCALE GENOMIC DNA]</scope>
    <source>
        <strain evidence="3 5">NLAE-zl-C202</strain>
        <strain evidence="2 4">NLAE-zl-G339</strain>
    </source>
</reference>
<dbReference type="EMBL" id="FNRP01000018">
    <property type="protein sequence ID" value="SEA91603.1"/>
    <property type="molecule type" value="Genomic_DNA"/>
</dbReference>
<sequence length="38" mass="4431">MQGIVFLFFGFYNIHILILIVAILNVALSFIQLRYSDK</sequence>
<evidence type="ECO:0000313" key="5">
    <source>
        <dbReference type="Proteomes" id="UP000183766"/>
    </source>
</evidence>
<keyword evidence="1" id="KW-1133">Transmembrane helix</keyword>
<feature type="transmembrane region" description="Helical" evidence="1">
    <location>
        <begin position="6"/>
        <end position="31"/>
    </location>
</feature>
<dbReference type="Proteomes" id="UP000183040">
    <property type="component" value="Unassembled WGS sequence"/>
</dbReference>
<name>A0A1H4F2V0_9BACE</name>
<organism evidence="2 4">
    <name type="scientific">Bacteroides xylanisolvens</name>
    <dbReference type="NCBI Taxonomy" id="371601"/>
    <lineage>
        <taxon>Bacteria</taxon>
        <taxon>Pseudomonadati</taxon>
        <taxon>Bacteroidota</taxon>
        <taxon>Bacteroidia</taxon>
        <taxon>Bacteroidales</taxon>
        <taxon>Bacteroidaceae</taxon>
        <taxon>Bacteroides</taxon>
    </lineage>
</organism>
<evidence type="ECO:0000256" key="1">
    <source>
        <dbReference type="SAM" id="Phobius"/>
    </source>
</evidence>
<evidence type="ECO:0000313" key="4">
    <source>
        <dbReference type="Proteomes" id="UP000183040"/>
    </source>
</evidence>
<protein>
    <submittedName>
        <fullName evidence="2">Uncharacterized protein</fullName>
    </submittedName>
</protein>
<gene>
    <name evidence="2" type="ORF">SAMN04487924_11824</name>
    <name evidence="3" type="ORF">SAMN05216250_12842</name>
</gene>
<dbReference type="Proteomes" id="UP000183766">
    <property type="component" value="Unassembled WGS sequence"/>
</dbReference>
<dbReference type="AlphaFoldDB" id="A0A1H4F2V0"/>
<proteinExistence type="predicted"/>
<evidence type="ECO:0000313" key="2">
    <source>
        <dbReference type="EMBL" id="SEA91603.1"/>
    </source>
</evidence>